<keyword evidence="1" id="KW-0472">Membrane</keyword>
<accession>A0A0G1WWE8</accession>
<evidence type="ECO:0000256" key="1">
    <source>
        <dbReference type="SAM" id="Phobius"/>
    </source>
</evidence>
<evidence type="ECO:0000313" key="2">
    <source>
        <dbReference type="EMBL" id="KKW23061.1"/>
    </source>
</evidence>
<feature type="transmembrane region" description="Helical" evidence="1">
    <location>
        <begin position="15"/>
        <end position="36"/>
    </location>
</feature>
<organism evidence="2 3">
    <name type="scientific">Candidatus Kaiserbacteria bacterium GW2011_GWA2_52_12</name>
    <dbReference type="NCBI Taxonomy" id="1618671"/>
    <lineage>
        <taxon>Bacteria</taxon>
        <taxon>Candidatus Kaiseribacteriota</taxon>
    </lineage>
</organism>
<proteinExistence type="predicted"/>
<keyword evidence="1" id="KW-1133">Transmembrane helix</keyword>
<sequence>MYNDLPSKRKVGMGIVGWSVTIILAFFVVGLVVTGLKWVMAPVNMATGIVERVINADHALESYRWFHSANQQVKAKQGQIVLSKAALEAAAADRKEARRVELLGLQQNCQTLVADYNARAMRADTVIFLHPERFLPGNWPGDRNPLPQSIDLGVCS</sequence>
<name>A0A0G1WWE8_9BACT</name>
<dbReference type="STRING" id="1618671.UY67_C0029G0021"/>
<comment type="caution">
    <text evidence="2">The sequence shown here is derived from an EMBL/GenBank/DDBJ whole genome shotgun (WGS) entry which is preliminary data.</text>
</comment>
<evidence type="ECO:0000313" key="3">
    <source>
        <dbReference type="Proteomes" id="UP000034273"/>
    </source>
</evidence>
<reference evidence="2 3" key="1">
    <citation type="journal article" date="2015" name="Nature">
        <title>rRNA introns, odd ribosomes, and small enigmatic genomes across a large radiation of phyla.</title>
        <authorList>
            <person name="Brown C.T."/>
            <person name="Hug L.A."/>
            <person name="Thomas B.C."/>
            <person name="Sharon I."/>
            <person name="Castelle C.J."/>
            <person name="Singh A."/>
            <person name="Wilkins M.J."/>
            <person name="Williams K.H."/>
            <person name="Banfield J.F."/>
        </authorList>
    </citation>
    <scope>NUCLEOTIDE SEQUENCE [LARGE SCALE GENOMIC DNA]</scope>
</reference>
<protein>
    <recommendedName>
        <fullName evidence="4">LemA family protein</fullName>
    </recommendedName>
</protein>
<keyword evidence="1" id="KW-0812">Transmembrane</keyword>
<dbReference type="AlphaFoldDB" id="A0A0G1WWE8"/>
<dbReference type="EMBL" id="LCQW01000029">
    <property type="protein sequence ID" value="KKW23061.1"/>
    <property type="molecule type" value="Genomic_DNA"/>
</dbReference>
<gene>
    <name evidence="2" type="ORF">UY67_C0029G0021</name>
</gene>
<dbReference type="Proteomes" id="UP000034273">
    <property type="component" value="Unassembled WGS sequence"/>
</dbReference>
<evidence type="ECO:0008006" key="4">
    <source>
        <dbReference type="Google" id="ProtNLM"/>
    </source>
</evidence>